<evidence type="ECO:0000313" key="1">
    <source>
        <dbReference type="EMBL" id="MBX25554.1"/>
    </source>
</evidence>
<dbReference type="Gene3D" id="1.25.40.10">
    <property type="entry name" value="Tetratricopeptide repeat domain"/>
    <property type="match status" value="1"/>
</dbReference>
<proteinExistence type="predicted"/>
<name>A0A2P2M5T6_RHIMU</name>
<organism evidence="1">
    <name type="scientific">Rhizophora mucronata</name>
    <name type="common">Asiatic mangrove</name>
    <dbReference type="NCBI Taxonomy" id="61149"/>
    <lineage>
        <taxon>Eukaryota</taxon>
        <taxon>Viridiplantae</taxon>
        <taxon>Streptophyta</taxon>
        <taxon>Embryophyta</taxon>
        <taxon>Tracheophyta</taxon>
        <taxon>Spermatophyta</taxon>
        <taxon>Magnoliopsida</taxon>
        <taxon>eudicotyledons</taxon>
        <taxon>Gunneridae</taxon>
        <taxon>Pentapetalae</taxon>
        <taxon>rosids</taxon>
        <taxon>fabids</taxon>
        <taxon>Malpighiales</taxon>
        <taxon>Rhizophoraceae</taxon>
        <taxon>Rhizophora</taxon>
    </lineage>
</organism>
<sequence length="81" mass="9456">MGEIEKLRQAREAMSAIFPLTPQMWQEWAKDEASISTAYFYIFFSSVDCLLEQGITCSLLFKDVQIIREGCFFLTFLYQIP</sequence>
<accession>A0A2P2M5T6</accession>
<protein>
    <submittedName>
        <fullName evidence="1">Squamous cell carcinoma antigen recognized by T-cells 3-like</fullName>
    </submittedName>
</protein>
<dbReference type="AlphaFoldDB" id="A0A2P2M5T6"/>
<dbReference type="EMBL" id="GGEC01045070">
    <property type="protein sequence ID" value="MBX25554.1"/>
    <property type="molecule type" value="Transcribed_RNA"/>
</dbReference>
<reference evidence="1" key="1">
    <citation type="submission" date="2018-02" db="EMBL/GenBank/DDBJ databases">
        <title>Rhizophora mucronata_Transcriptome.</title>
        <authorList>
            <person name="Meera S.P."/>
            <person name="Sreeshan A."/>
            <person name="Augustine A."/>
        </authorList>
    </citation>
    <scope>NUCLEOTIDE SEQUENCE</scope>
    <source>
        <tissue evidence="1">Leaf</tissue>
    </source>
</reference>
<dbReference type="InterPro" id="IPR011990">
    <property type="entry name" value="TPR-like_helical_dom_sf"/>
</dbReference>